<feature type="transmembrane region" description="Helical" evidence="1">
    <location>
        <begin position="114"/>
        <end position="139"/>
    </location>
</feature>
<accession>A0A8S3UCB8</accession>
<keyword evidence="3" id="KW-1185">Reference proteome</keyword>
<keyword evidence="1" id="KW-1133">Transmembrane helix</keyword>
<dbReference type="EMBL" id="CAJPWZ010002450">
    <property type="protein sequence ID" value="CAG2238527.1"/>
    <property type="molecule type" value="Genomic_DNA"/>
</dbReference>
<evidence type="ECO:0000313" key="2">
    <source>
        <dbReference type="EMBL" id="CAG2238527.1"/>
    </source>
</evidence>
<reference evidence="2" key="1">
    <citation type="submission" date="2021-03" db="EMBL/GenBank/DDBJ databases">
        <authorList>
            <person name="Bekaert M."/>
        </authorList>
    </citation>
    <scope>NUCLEOTIDE SEQUENCE</scope>
</reference>
<gene>
    <name evidence="2" type="ORF">MEDL_50933</name>
</gene>
<organism evidence="2 3">
    <name type="scientific">Mytilus edulis</name>
    <name type="common">Blue mussel</name>
    <dbReference type="NCBI Taxonomy" id="6550"/>
    <lineage>
        <taxon>Eukaryota</taxon>
        <taxon>Metazoa</taxon>
        <taxon>Spiralia</taxon>
        <taxon>Lophotrochozoa</taxon>
        <taxon>Mollusca</taxon>
        <taxon>Bivalvia</taxon>
        <taxon>Autobranchia</taxon>
        <taxon>Pteriomorphia</taxon>
        <taxon>Mytilida</taxon>
        <taxon>Mytiloidea</taxon>
        <taxon>Mytilidae</taxon>
        <taxon>Mytilinae</taxon>
        <taxon>Mytilus</taxon>
    </lineage>
</organism>
<dbReference type="SUPFAM" id="SSF101898">
    <property type="entry name" value="NHL repeat"/>
    <property type="match status" value="1"/>
</dbReference>
<comment type="caution">
    <text evidence="2">The sequence shown here is derived from an EMBL/GenBank/DDBJ whole genome shotgun (WGS) entry which is preliminary data.</text>
</comment>
<dbReference type="InterPro" id="IPR011042">
    <property type="entry name" value="6-blade_b-propeller_TolB-like"/>
</dbReference>
<proteinExistence type="predicted"/>
<dbReference type="AlphaFoldDB" id="A0A8S3UCB8"/>
<evidence type="ECO:0000256" key="1">
    <source>
        <dbReference type="SAM" id="Phobius"/>
    </source>
</evidence>
<protein>
    <submittedName>
        <fullName evidence="2">Uncharacterized protein</fullName>
    </submittedName>
</protein>
<dbReference type="Gene3D" id="2.120.10.30">
    <property type="entry name" value="TolB, C-terminal domain"/>
    <property type="match status" value="1"/>
</dbReference>
<name>A0A8S3UCB8_MYTED</name>
<sequence length="315" mass="36398">MINKECLRYLKKNNTILSIDSRGKLRFTFQSEKLKNPRGLTCDGNSNVYVSGYETNNIIWISNDGKTSKEVLNSKTGIQSPTGIDYDKDLEILAVCNCNGNPANIHWKSTMTNVLLCLCVFSFVSIVHSTVWFPVFVAFEKNGQSVYDSWRTPSMCNELPNILKRTDRGKHLRNHVIDHWTEANIKMVKVELYQKNEPVVWLTFNAKNSNNLNWFSKKNLYQSSFMDLTPCSTTNYFSAEGHFVNNVHSRRFYINEKYNGCPNDYGWFSVEDKHEVCKWGQFSKYPVFMYTKNGRNWTKDAVTADTLVISVSMDL</sequence>
<evidence type="ECO:0000313" key="3">
    <source>
        <dbReference type="Proteomes" id="UP000683360"/>
    </source>
</evidence>
<dbReference type="OrthoDB" id="6052682at2759"/>
<keyword evidence="1" id="KW-0472">Membrane</keyword>
<dbReference type="Proteomes" id="UP000683360">
    <property type="component" value="Unassembled WGS sequence"/>
</dbReference>
<keyword evidence="1" id="KW-0812">Transmembrane</keyword>